<protein>
    <submittedName>
        <fullName evidence="1">Uncharacterized protein</fullName>
    </submittedName>
</protein>
<evidence type="ECO:0000313" key="1">
    <source>
        <dbReference type="EMBL" id="KIZ04881.1"/>
    </source>
</evidence>
<keyword evidence="2" id="KW-1185">Reference proteome</keyword>
<accession>A0A0D2NIY7</accession>
<dbReference type="GeneID" id="25735959"/>
<dbReference type="AlphaFoldDB" id="A0A0D2NIY7"/>
<gene>
    <name evidence="1" type="ORF">MNEG_3081</name>
</gene>
<reference evidence="1 2" key="1">
    <citation type="journal article" date="2013" name="BMC Genomics">
        <title>Reconstruction of the lipid metabolism for the microalga Monoraphidium neglectum from its genome sequence reveals characteristics suitable for biofuel production.</title>
        <authorList>
            <person name="Bogen C."/>
            <person name="Al-Dilaimi A."/>
            <person name="Albersmeier A."/>
            <person name="Wichmann J."/>
            <person name="Grundmann M."/>
            <person name="Rupp O."/>
            <person name="Lauersen K.J."/>
            <person name="Blifernez-Klassen O."/>
            <person name="Kalinowski J."/>
            <person name="Goesmann A."/>
            <person name="Mussgnug J.H."/>
            <person name="Kruse O."/>
        </authorList>
    </citation>
    <scope>NUCLEOTIDE SEQUENCE [LARGE SCALE GENOMIC DNA]</scope>
    <source>
        <strain evidence="1 2">SAG 48.87</strain>
    </source>
</reference>
<dbReference type="KEGG" id="mng:MNEG_3081"/>
<name>A0A0D2NIY7_9CHLO</name>
<dbReference type="RefSeq" id="XP_013903900.1">
    <property type="nucleotide sequence ID" value="XM_014048446.1"/>
</dbReference>
<dbReference type="EMBL" id="KK100592">
    <property type="protein sequence ID" value="KIZ04881.1"/>
    <property type="molecule type" value="Genomic_DNA"/>
</dbReference>
<dbReference type="Proteomes" id="UP000054498">
    <property type="component" value="Unassembled WGS sequence"/>
</dbReference>
<organism evidence="1 2">
    <name type="scientific">Monoraphidium neglectum</name>
    <dbReference type="NCBI Taxonomy" id="145388"/>
    <lineage>
        <taxon>Eukaryota</taxon>
        <taxon>Viridiplantae</taxon>
        <taxon>Chlorophyta</taxon>
        <taxon>core chlorophytes</taxon>
        <taxon>Chlorophyceae</taxon>
        <taxon>CS clade</taxon>
        <taxon>Sphaeropleales</taxon>
        <taxon>Selenastraceae</taxon>
        <taxon>Monoraphidium</taxon>
    </lineage>
</organism>
<evidence type="ECO:0000313" key="2">
    <source>
        <dbReference type="Proteomes" id="UP000054498"/>
    </source>
</evidence>
<dbReference type="OrthoDB" id="538591at2759"/>
<proteinExistence type="predicted"/>
<sequence length="200" mass="22010">MAETITTQVVGKVQVPAGATKESTAPHGHRYTSHISRPYDDVAPEIQDLVRTVMGLYSRASFSTDDGQKILLRFVHNAVWDTPLFFARGTERMRVLARGLGLPFWRVGTTPRLVTVSMVNDALGRIVVEGVLEFYPRLPWPLSAVAPESFPLHVSWSIIARGEDDRIMSVTESLHNVPKVPYVVRAAAATALSTAALTVF</sequence>